<dbReference type="Proteomes" id="UP001500212">
    <property type="component" value="Unassembled WGS sequence"/>
</dbReference>
<accession>A0ABP8TH83</accession>
<evidence type="ECO:0000256" key="1">
    <source>
        <dbReference type="SAM" id="MobiDB-lite"/>
    </source>
</evidence>
<evidence type="ECO:0000313" key="3">
    <source>
        <dbReference type="Proteomes" id="UP001500212"/>
    </source>
</evidence>
<dbReference type="RefSeq" id="WP_345351038.1">
    <property type="nucleotide sequence ID" value="NZ_BAABHJ010000005.1"/>
</dbReference>
<name>A0ABP8TH83_9ACTN</name>
<sequence>MKDWRAAAGAADDVRGGWCHDGQAQRTPDRQDLSGLQGHRQEQRAAGLRLVRRKGNDVSYPPAGCGYQVLYIDRAGRRAESPLFADEYALGDWFRAKTDSGEIDREAEAEGRPGGFRVYCVTEGRRVEIDHLHPRLVHGRLNRRAQRA</sequence>
<feature type="region of interest" description="Disordered" evidence="1">
    <location>
        <begin position="1"/>
        <end position="39"/>
    </location>
</feature>
<proteinExistence type="predicted"/>
<keyword evidence="3" id="KW-1185">Reference proteome</keyword>
<evidence type="ECO:0000313" key="2">
    <source>
        <dbReference type="EMBL" id="GAA4604979.1"/>
    </source>
</evidence>
<gene>
    <name evidence="2" type="ORF">GCM10023195_17140</name>
</gene>
<protein>
    <submittedName>
        <fullName evidence="2">Uncharacterized protein</fullName>
    </submittedName>
</protein>
<dbReference type="EMBL" id="BAABHJ010000005">
    <property type="protein sequence ID" value="GAA4604979.1"/>
    <property type="molecule type" value="Genomic_DNA"/>
</dbReference>
<comment type="caution">
    <text evidence="2">The sequence shown here is derived from an EMBL/GenBank/DDBJ whole genome shotgun (WGS) entry which is preliminary data.</text>
</comment>
<organism evidence="2 3">
    <name type="scientific">Actinoallomurus liliacearum</name>
    <dbReference type="NCBI Taxonomy" id="1080073"/>
    <lineage>
        <taxon>Bacteria</taxon>
        <taxon>Bacillati</taxon>
        <taxon>Actinomycetota</taxon>
        <taxon>Actinomycetes</taxon>
        <taxon>Streptosporangiales</taxon>
        <taxon>Thermomonosporaceae</taxon>
        <taxon>Actinoallomurus</taxon>
    </lineage>
</organism>
<feature type="compositionally biased region" description="Low complexity" evidence="1">
    <location>
        <begin position="1"/>
        <end position="11"/>
    </location>
</feature>
<reference evidence="3" key="1">
    <citation type="journal article" date="2019" name="Int. J. Syst. Evol. Microbiol.">
        <title>The Global Catalogue of Microorganisms (GCM) 10K type strain sequencing project: providing services to taxonomists for standard genome sequencing and annotation.</title>
        <authorList>
            <consortium name="The Broad Institute Genomics Platform"/>
            <consortium name="The Broad Institute Genome Sequencing Center for Infectious Disease"/>
            <person name="Wu L."/>
            <person name="Ma J."/>
        </authorList>
    </citation>
    <scope>NUCLEOTIDE SEQUENCE [LARGE SCALE GENOMIC DNA]</scope>
    <source>
        <strain evidence="3">JCM 17938</strain>
    </source>
</reference>